<name>A0A9E3ZTQ2_9ENTE</name>
<dbReference type="GO" id="GO:0030163">
    <property type="term" value="P:protein catabolic process"/>
    <property type="evidence" value="ECO:0007669"/>
    <property type="project" value="InterPro"/>
</dbReference>
<evidence type="ECO:0000259" key="3">
    <source>
        <dbReference type="PROSITE" id="PS51786"/>
    </source>
</evidence>
<comment type="catalytic activity">
    <reaction evidence="1">
        <text>Hydrolysis of proteins in presence of ATP.</text>
        <dbReference type="EC" id="3.4.21.53"/>
    </reaction>
</comment>
<feature type="active site" evidence="1">
    <location>
        <position position="281"/>
    </location>
</feature>
<feature type="domain" description="Lon proteolytic" evidence="3">
    <location>
        <begin position="229"/>
        <end position="347"/>
    </location>
</feature>
<keyword evidence="1" id="KW-0378">Hydrolase</keyword>
<dbReference type="Pfam" id="PF13180">
    <property type="entry name" value="PDZ_2"/>
    <property type="match status" value="1"/>
</dbReference>
<evidence type="ECO:0000256" key="2">
    <source>
        <dbReference type="SAM" id="Phobius"/>
    </source>
</evidence>
<organism evidence="4 5">
    <name type="scientific">Enterococcus aquimarinus</name>
    <dbReference type="NCBI Taxonomy" id="328396"/>
    <lineage>
        <taxon>Bacteria</taxon>
        <taxon>Bacillati</taxon>
        <taxon>Bacillota</taxon>
        <taxon>Bacilli</taxon>
        <taxon>Lactobacillales</taxon>
        <taxon>Enterococcaceae</taxon>
        <taxon>Enterococcus</taxon>
    </lineage>
</organism>
<comment type="caution">
    <text evidence="4">The sequence shown here is derived from an EMBL/GenBank/DDBJ whole genome shotgun (WGS) entry which is preliminary data.</text>
</comment>
<keyword evidence="1" id="KW-0720">Serine protease</keyword>
<dbReference type="InterPro" id="IPR014721">
    <property type="entry name" value="Ribsml_uS5_D2-typ_fold_subgr"/>
</dbReference>
<reference evidence="4" key="1">
    <citation type="journal article" date="2021" name="PeerJ">
        <title>Extensive microbial diversity within the chicken gut microbiome revealed by metagenomics and culture.</title>
        <authorList>
            <person name="Gilroy R."/>
            <person name="Ravi A."/>
            <person name="Getino M."/>
            <person name="Pursley I."/>
            <person name="Horton D.L."/>
            <person name="Alikhan N.F."/>
            <person name="Baker D."/>
            <person name="Gharbi K."/>
            <person name="Hall N."/>
            <person name="Watson M."/>
            <person name="Adriaenssens E.M."/>
            <person name="Foster-Nyarko E."/>
            <person name="Jarju S."/>
            <person name="Secka A."/>
            <person name="Antonio M."/>
            <person name="Oren A."/>
            <person name="Chaudhuri R.R."/>
            <person name="La Ragione R."/>
            <person name="Hildebrand F."/>
            <person name="Pallen M.J."/>
        </authorList>
    </citation>
    <scope>NUCLEOTIDE SEQUENCE</scope>
    <source>
        <strain evidence="4">150</strain>
    </source>
</reference>
<evidence type="ECO:0000313" key="5">
    <source>
        <dbReference type="Proteomes" id="UP000813384"/>
    </source>
</evidence>
<dbReference type="OrthoDB" id="2356897at2"/>
<dbReference type="Proteomes" id="UP000813384">
    <property type="component" value="Unassembled WGS sequence"/>
</dbReference>
<comment type="similarity">
    <text evidence="1">Belongs to the peptidase S16 family.</text>
</comment>
<dbReference type="InterPro" id="IPR001478">
    <property type="entry name" value="PDZ"/>
</dbReference>
<sequence length="348" mass="38329">MNKNKRSVKPILLTILAIIVAASILVPIPYYIERPGVPTHLNELVTVNGEQDEAEGSYSLTSVAIYQATVFQALKSKFEPFADLLSEKELFGDATGEEYNQMQQYYMESSQNSAIEQALTLANKPFEFEFKGVYVMNVDPNSNFYHQISIGDTVTKVDGKQFESSPEFMEYVQSQKVGDTVTITFLHDGAEKEATGELMELPTNKKAGIGITLIDHTAISSDESIEFHVENIGGPSAGMMFTLQIYDQLTGNDLRQGRDIAGTGTMNLDGTIGRIGGIDKKIAGAVAAGIDIFFAPDDEITAEMKEEYPGILSNYEEAKQVLEELDTEMVLVPVKTVKDAIDYLENNE</sequence>
<dbReference type="Pfam" id="PF05362">
    <property type="entry name" value="Lon_C"/>
    <property type="match status" value="1"/>
</dbReference>
<dbReference type="Gene3D" id="3.30.230.10">
    <property type="match status" value="1"/>
</dbReference>
<protein>
    <recommendedName>
        <fullName evidence="1">endopeptidase La</fullName>
        <ecNumber evidence="1">3.4.21.53</ecNumber>
    </recommendedName>
</protein>
<dbReference type="GO" id="GO:0006508">
    <property type="term" value="P:proteolysis"/>
    <property type="evidence" value="ECO:0007669"/>
    <property type="project" value="UniProtKB-KW"/>
</dbReference>
<dbReference type="InterPro" id="IPR027065">
    <property type="entry name" value="Lon_Prtase"/>
</dbReference>
<dbReference type="AlphaFoldDB" id="A0A9E3ZTQ2"/>
<dbReference type="RefSeq" id="WP_071873712.1">
    <property type="nucleotide sequence ID" value="NZ_JBHSHF010000002.1"/>
</dbReference>
<dbReference type="GO" id="GO:0004176">
    <property type="term" value="F:ATP-dependent peptidase activity"/>
    <property type="evidence" value="ECO:0007669"/>
    <property type="project" value="UniProtKB-UniRule"/>
</dbReference>
<dbReference type="InterPro" id="IPR020568">
    <property type="entry name" value="Ribosomal_Su5_D2-typ_SF"/>
</dbReference>
<dbReference type="NCBIfam" id="NF041438">
    <property type="entry name" value="SepM_fam_S16"/>
    <property type="match status" value="1"/>
</dbReference>
<dbReference type="GO" id="GO:0004252">
    <property type="term" value="F:serine-type endopeptidase activity"/>
    <property type="evidence" value="ECO:0007669"/>
    <property type="project" value="UniProtKB-UniRule"/>
</dbReference>
<dbReference type="EC" id="3.4.21.53" evidence="1"/>
<keyword evidence="2" id="KW-1133">Transmembrane helix</keyword>
<dbReference type="InterPro" id="IPR008269">
    <property type="entry name" value="Lon_proteolytic"/>
</dbReference>
<evidence type="ECO:0000313" key="4">
    <source>
        <dbReference type="EMBL" id="MCC9273378.1"/>
    </source>
</evidence>
<keyword evidence="2" id="KW-0812">Transmembrane</keyword>
<dbReference type="EMBL" id="JAJJVO010000057">
    <property type="protein sequence ID" value="MCC9273378.1"/>
    <property type="molecule type" value="Genomic_DNA"/>
</dbReference>
<accession>A0A9E3ZTQ2</accession>
<dbReference type="SUPFAM" id="SSF50156">
    <property type="entry name" value="PDZ domain-like"/>
    <property type="match status" value="1"/>
</dbReference>
<feature type="active site" evidence="1">
    <location>
        <position position="236"/>
    </location>
</feature>
<feature type="transmembrane region" description="Helical" evidence="2">
    <location>
        <begin position="12"/>
        <end position="32"/>
    </location>
</feature>
<keyword evidence="1" id="KW-0645">Protease</keyword>
<reference evidence="4" key="2">
    <citation type="submission" date="2021-11" db="EMBL/GenBank/DDBJ databases">
        <authorList>
            <person name="Gilroy R."/>
        </authorList>
    </citation>
    <scope>NUCLEOTIDE SEQUENCE</scope>
    <source>
        <strain evidence="4">150</strain>
    </source>
</reference>
<gene>
    <name evidence="4" type="ORF">K8V42_03700</name>
</gene>
<evidence type="ECO:0000256" key="1">
    <source>
        <dbReference type="PROSITE-ProRule" id="PRU01122"/>
    </source>
</evidence>
<proteinExistence type="inferred from homology"/>
<keyword evidence="2" id="KW-0472">Membrane</keyword>
<dbReference type="InterPro" id="IPR036034">
    <property type="entry name" value="PDZ_sf"/>
</dbReference>
<dbReference type="PROSITE" id="PS51786">
    <property type="entry name" value="LON_PROTEOLYTIC"/>
    <property type="match status" value="1"/>
</dbReference>
<dbReference type="GO" id="GO:0005524">
    <property type="term" value="F:ATP binding"/>
    <property type="evidence" value="ECO:0007669"/>
    <property type="project" value="InterPro"/>
</dbReference>
<dbReference type="PANTHER" id="PTHR10046">
    <property type="entry name" value="ATP DEPENDENT LON PROTEASE FAMILY MEMBER"/>
    <property type="match status" value="1"/>
</dbReference>
<dbReference type="SUPFAM" id="SSF54211">
    <property type="entry name" value="Ribosomal protein S5 domain 2-like"/>
    <property type="match status" value="1"/>
</dbReference>